<gene>
    <name evidence="1" type="ORF">IWX90DRAFT_421400</name>
</gene>
<evidence type="ECO:0008006" key="3">
    <source>
        <dbReference type="Google" id="ProtNLM"/>
    </source>
</evidence>
<dbReference type="Proteomes" id="UP001456524">
    <property type="component" value="Unassembled WGS sequence"/>
</dbReference>
<evidence type="ECO:0000313" key="2">
    <source>
        <dbReference type="Proteomes" id="UP001456524"/>
    </source>
</evidence>
<keyword evidence="2" id="KW-1185">Reference proteome</keyword>
<protein>
    <recommendedName>
        <fullName evidence="3">Secreted protein</fullName>
    </recommendedName>
</protein>
<sequence length="117" mass="12552">MAIIIGGGGGVAFVRWSCLLLARSRSELRCAALASPPSRSRPHFAGLRTLLGGWVGNVGRRARPARFLLVTQTFDDGRPAIFCPWLGNGRWMDSHLGRRYGTVCAVCVPAPGHHSAA</sequence>
<accession>A0ABR1Y7C8</accession>
<evidence type="ECO:0000313" key="1">
    <source>
        <dbReference type="EMBL" id="KAK8177614.1"/>
    </source>
</evidence>
<reference evidence="1 2" key="1">
    <citation type="journal article" date="2022" name="G3 (Bethesda)">
        <title>Enemy or ally: a genomic approach to elucidate the lifestyle of Phyllosticta citrichinaensis.</title>
        <authorList>
            <person name="Buijs V.A."/>
            <person name="Groenewald J.Z."/>
            <person name="Haridas S."/>
            <person name="LaButti K.M."/>
            <person name="Lipzen A."/>
            <person name="Martin F.M."/>
            <person name="Barry K."/>
            <person name="Grigoriev I.V."/>
            <person name="Crous P.W."/>
            <person name="Seidl M.F."/>
        </authorList>
    </citation>
    <scope>NUCLEOTIDE SEQUENCE [LARGE SCALE GENOMIC DNA]</scope>
    <source>
        <strain evidence="1 2">CBS 129764</strain>
    </source>
</reference>
<comment type="caution">
    <text evidence="1">The sequence shown here is derived from an EMBL/GenBank/DDBJ whole genome shotgun (WGS) entry which is preliminary data.</text>
</comment>
<organism evidence="1 2">
    <name type="scientific">Phyllosticta citrichinensis</name>
    <dbReference type="NCBI Taxonomy" id="1130410"/>
    <lineage>
        <taxon>Eukaryota</taxon>
        <taxon>Fungi</taxon>
        <taxon>Dikarya</taxon>
        <taxon>Ascomycota</taxon>
        <taxon>Pezizomycotina</taxon>
        <taxon>Dothideomycetes</taxon>
        <taxon>Dothideomycetes incertae sedis</taxon>
        <taxon>Botryosphaeriales</taxon>
        <taxon>Phyllostictaceae</taxon>
        <taxon>Phyllosticta</taxon>
    </lineage>
</organism>
<name>A0ABR1Y7C8_9PEZI</name>
<proteinExistence type="predicted"/>
<dbReference type="EMBL" id="JBBWUH010000001">
    <property type="protein sequence ID" value="KAK8177614.1"/>
    <property type="molecule type" value="Genomic_DNA"/>
</dbReference>